<dbReference type="SMART" id="SM00339">
    <property type="entry name" value="FH"/>
    <property type="match status" value="1"/>
</dbReference>
<dbReference type="InterPro" id="IPR032067">
    <property type="entry name" value="FOXO-TAD"/>
</dbReference>
<dbReference type="GO" id="GO:0071732">
    <property type="term" value="P:cellular response to nitric oxide"/>
    <property type="evidence" value="ECO:0007669"/>
    <property type="project" value="Ensembl"/>
</dbReference>
<evidence type="ECO:0000259" key="10">
    <source>
        <dbReference type="PROSITE" id="PS50039"/>
    </source>
</evidence>
<dbReference type="Proteomes" id="UP000472275">
    <property type="component" value="Chromosome 14"/>
</dbReference>
<dbReference type="SUPFAM" id="SSF46785">
    <property type="entry name" value="Winged helix' DNA-binding domain"/>
    <property type="match status" value="1"/>
</dbReference>
<dbReference type="GO" id="GO:0051721">
    <property type="term" value="F:protein phosphatase 2A binding"/>
    <property type="evidence" value="ECO:0007669"/>
    <property type="project" value="Ensembl"/>
</dbReference>
<reference evidence="11" key="2">
    <citation type="submission" date="2025-09" db="UniProtKB">
        <authorList>
            <consortium name="Ensembl"/>
        </authorList>
    </citation>
    <scope>IDENTIFICATION</scope>
</reference>
<accession>A0A663F433</accession>
<dbReference type="PRINTS" id="PR00053">
    <property type="entry name" value="FORKHEAD"/>
</dbReference>
<feature type="compositionally biased region" description="Low complexity" evidence="9">
    <location>
        <begin position="194"/>
        <end position="203"/>
    </location>
</feature>
<dbReference type="GO" id="GO:0001568">
    <property type="term" value="P:blood vessel development"/>
    <property type="evidence" value="ECO:0007669"/>
    <property type="project" value="Ensembl"/>
</dbReference>
<keyword evidence="7 8" id="KW-0539">Nucleus</keyword>
<protein>
    <submittedName>
        <fullName evidence="11">Forkhead box O1</fullName>
    </submittedName>
</protein>
<evidence type="ECO:0000256" key="9">
    <source>
        <dbReference type="SAM" id="MobiDB-lite"/>
    </source>
</evidence>
<dbReference type="Gene3D" id="1.10.10.10">
    <property type="entry name" value="Winged helix-like DNA-binding domain superfamily/Winged helix DNA-binding domain"/>
    <property type="match status" value="1"/>
</dbReference>
<dbReference type="GO" id="GO:0090090">
    <property type="term" value="P:negative regulation of canonical Wnt signaling pathway"/>
    <property type="evidence" value="ECO:0007669"/>
    <property type="project" value="Ensembl"/>
</dbReference>
<evidence type="ECO:0000313" key="11">
    <source>
        <dbReference type="Ensembl" id="ENSACCP00020019339.1"/>
    </source>
</evidence>
<dbReference type="InterPro" id="IPR001766">
    <property type="entry name" value="Fork_head_dom"/>
</dbReference>
<dbReference type="PANTHER" id="PTHR45767">
    <property type="entry name" value="FORKHEAD BOX PROTEIN O"/>
    <property type="match status" value="1"/>
</dbReference>
<feature type="compositionally biased region" description="Polar residues" evidence="9">
    <location>
        <begin position="365"/>
        <end position="382"/>
    </location>
</feature>
<dbReference type="GO" id="GO:0006094">
    <property type="term" value="P:gluconeogenesis"/>
    <property type="evidence" value="ECO:0007669"/>
    <property type="project" value="Ensembl"/>
</dbReference>
<organism evidence="11 12">
    <name type="scientific">Aquila chrysaetos chrysaetos</name>
    <dbReference type="NCBI Taxonomy" id="223781"/>
    <lineage>
        <taxon>Eukaryota</taxon>
        <taxon>Metazoa</taxon>
        <taxon>Chordata</taxon>
        <taxon>Craniata</taxon>
        <taxon>Vertebrata</taxon>
        <taxon>Euteleostomi</taxon>
        <taxon>Archelosauria</taxon>
        <taxon>Archosauria</taxon>
        <taxon>Dinosauria</taxon>
        <taxon>Saurischia</taxon>
        <taxon>Theropoda</taxon>
        <taxon>Coelurosauria</taxon>
        <taxon>Aves</taxon>
        <taxon>Neognathae</taxon>
        <taxon>Neoaves</taxon>
        <taxon>Telluraves</taxon>
        <taxon>Accipitrimorphae</taxon>
        <taxon>Accipitriformes</taxon>
        <taxon>Accipitridae</taxon>
        <taxon>Accipitrinae</taxon>
        <taxon>Aquila</taxon>
    </lineage>
</organism>
<dbReference type="Pfam" id="PF00250">
    <property type="entry name" value="Forkhead"/>
    <property type="match status" value="1"/>
</dbReference>
<dbReference type="Pfam" id="PF16676">
    <property type="entry name" value="FOXO-TAD"/>
    <property type="match status" value="1"/>
</dbReference>
<keyword evidence="4" id="KW-0805">Transcription regulation</keyword>
<dbReference type="GeneTree" id="ENSGT00940000161558"/>
<dbReference type="PROSITE" id="PS50039">
    <property type="entry name" value="FORK_HEAD_3"/>
    <property type="match status" value="1"/>
</dbReference>
<evidence type="ECO:0000256" key="8">
    <source>
        <dbReference type="PROSITE-ProRule" id="PRU00089"/>
    </source>
</evidence>
<evidence type="ECO:0000256" key="5">
    <source>
        <dbReference type="ARBA" id="ARBA00023125"/>
    </source>
</evidence>
<dbReference type="GO" id="GO:0043066">
    <property type="term" value="P:negative regulation of apoptotic process"/>
    <property type="evidence" value="ECO:0007669"/>
    <property type="project" value="Ensembl"/>
</dbReference>
<dbReference type="InterPro" id="IPR047408">
    <property type="entry name" value="FH_FOXO1"/>
</dbReference>
<feature type="region of interest" description="Disordered" evidence="9">
    <location>
        <begin position="177"/>
        <end position="214"/>
    </location>
</feature>
<feature type="compositionally biased region" description="Basic residues" evidence="9">
    <location>
        <begin position="320"/>
        <end position="331"/>
    </location>
</feature>
<sequence length="713" mass="75885">GRCCCCRRGRREGGQGARSRAGAGRRGRSREGSWRPRRRGRAGPRPEPAWGGGAEPGRPAPAAAAAPQLVDIDPDFEPLPRPRSCTWPLPRPEFNPPSSATSSPAPSCGGQPEGAAGAAAGTGAGAAASGALSADFISNLSLLEESEDFAPLPPAAAPPEAAACRCGDFPAPEAGCRLHPPGPPPVPPVPPPVAGLSPGPVAGQPRKSSSSRRNAWGNLSYADLITKAIESSPEKRLTLSQIYEWMVKSVPYFKDKGDSNSSAGWKNSIRHNLSLHSKFIRVQNEGTGKSSWWMLNPEGGKSGKSPRRRAASMDNNSKFAKSRGRAAKKKASLQSGQEGNGDSPGSQFSKWPASPSSHSNDDFDNWSTFRPRTSSNASTISGRLSPILPEQDDLGDGDVHSMVYPSSATKMTSTLPSLSEMSNSENMENLLDNLNLLSPNTSMTVSTQSSSATLMQQTPGYSFASSTTSIGSPNPDYRKFTYAQASMNSLPQIPMQTLQDSKSSYGSMSQYNCPAGLLKELLTSDSPPHNDILASVDTGVSQAGGRALGQSVLMVANSVMPTYGSQPPHNKMMNPNARPHQGHNQPTPAVNGRALSHTVNTMSHTSGLNRLSTVKTSLQVPMSHPMQMNAMNPYAPVNSCNGYGRVGIVSLHQEKLPSDLDDMLIERLDCDMESIIRNDLMDGETLDFNFDSVLPNQSFQHSVKTTTHSWVSG</sequence>
<feature type="region of interest" description="Disordered" evidence="9">
    <location>
        <begin position="290"/>
        <end position="385"/>
    </location>
</feature>
<dbReference type="GO" id="GO:0043065">
    <property type="term" value="P:positive regulation of apoptotic process"/>
    <property type="evidence" value="ECO:0007669"/>
    <property type="project" value="Ensembl"/>
</dbReference>
<dbReference type="GO" id="GO:0001228">
    <property type="term" value="F:DNA-binding transcription activator activity, RNA polymerase II-specific"/>
    <property type="evidence" value="ECO:0007669"/>
    <property type="project" value="Ensembl"/>
</dbReference>
<dbReference type="Ensembl" id="ENSACCT00020020189.1">
    <property type="protein sequence ID" value="ENSACCP00020019339.1"/>
    <property type="gene ID" value="ENSACCG00020013305.1"/>
</dbReference>
<dbReference type="InterPro" id="IPR030456">
    <property type="entry name" value="TF_fork_head_CS_2"/>
</dbReference>
<keyword evidence="6" id="KW-0804">Transcription</keyword>
<keyword evidence="12" id="KW-1185">Reference proteome</keyword>
<feature type="compositionally biased region" description="Low complexity" evidence="9">
    <location>
        <begin position="56"/>
        <end position="68"/>
    </location>
</feature>
<dbReference type="Pfam" id="PF16675">
    <property type="entry name" value="FOXO_KIX_bdg"/>
    <property type="match status" value="1"/>
</dbReference>
<dbReference type="GO" id="GO:0009267">
    <property type="term" value="P:cellular response to starvation"/>
    <property type="evidence" value="ECO:0007669"/>
    <property type="project" value="Ensembl"/>
</dbReference>
<dbReference type="GO" id="GO:0008013">
    <property type="term" value="F:beta-catenin binding"/>
    <property type="evidence" value="ECO:0007669"/>
    <property type="project" value="Ensembl"/>
</dbReference>
<dbReference type="GO" id="GO:0001227">
    <property type="term" value="F:DNA-binding transcription repressor activity, RNA polymerase II-specific"/>
    <property type="evidence" value="ECO:0007669"/>
    <property type="project" value="Ensembl"/>
</dbReference>
<evidence type="ECO:0000256" key="1">
    <source>
        <dbReference type="ARBA" id="ARBA00004123"/>
    </source>
</evidence>
<feature type="compositionally biased region" description="Low complexity" evidence="9">
    <location>
        <begin position="96"/>
        <end position="107"/>
    </location>
</feature>
<dbReference type="GO" id="GO:0000978">
    <property type="term" value="F:RNA polymerase II cis-regulatory region sequence-specific DNA binding"/>
    <property type="evidence" value="ECO:0007669"/>
    <property type="project" value="Ensembl"/>
</dbReference>
<dbReference type="GO" id="GO:1990841">
    <property type="term" value="F:promoter-specific chromatin binding"/>
    <property type="evidence" value="ECO:0007669"/>
    <property type="project" value="Ensembl"/>
</dbReference>
<keyword evidence="5 8" id="KW-0238">DNA-binding</keyword>
<name>A0A663F433_AQUCH</name>
<dbReference type="GO" id="GO:0006974">
    <property type="term" value="P:DNA damage response"/>
    <property type="evidence" value="ECO:0007669"/>
    <property type="project" value="Ensembl"/>
</dbReference>
<evidence type="ECO:0000256" key="4">
    <source>
        <dbReference type="ARBA" id="ARBA00023015"/>
    </source>
</evidence>
<evidence type="ECO:0000256" key="7">
    <source>
        <dbReference type="ARBA" id="ARBA00023242"/>
    </source>
</evidence>
<dbReference type="GO" id="GO:0006915">
    <property type="term" value="P:apoptotic process"/>
    <property type="evidence" value="ECO:0007669"/>
    <property type="project" value="Ensembl"/>
</dbReference>
<dbReference type="InterPro" id="IPR032068">
    <property type="entry name" value="FOXO_KIX-bd"/>
</dbReference>
<dbReference type="GO" id="GO:0031490">
    <property type="term" value="F:chromatin DNA binding"/>
    <property type="evidence" value="ECO:0007669"/>
    <property type="project" value="Ensembl"/>
</dbReference>
<dbReference type="GO" id="GO:0045732">
    <property type="term" value="P:positive regulation of protein catabolic process"/>
    <property type="evidence" value="ECO:0007669"/>
    <property type="project" value="Ensembl"/>
</dbReference>
<evidence type="ECO:0000256" key="6">
    <source>
        <dbReference type="ARBA" id="ARBA00023163"/>
    </source>
</evidence>
<dbReference type="GO" id="GO:0010467">
    <property type="term" value="P:gene expression"/>
    <property type="evidence" value="ECO:0007669"/>
    <property type="project" value="Ensembl"/>
</dbReference>
<dbReference type="GO" id="GO:0097150">
    <property type="term" value="P:neuronal stem cell population maintenance"/>
    <property type="evidence" value="ECO:0007669"/>
    <property type="project" value="Ensembl"/>
</dbReference>
<comment type="subcellular location">
    <subcellularLocation>
        <location evidence="2">Cytoplasm</location>
    </subcellularLocation>
    <subcellularLocation>
        <location evidence="1 8">Nucleus</location>
    </subcellularLocation>
</comment>
<dbReference type="GO" id="GO:0008286">
    <property type="term" value="P:insulin receptor signaling pathway"/>
    <property type="evidence" value="ECO:0007669"/>
    <property type="project" value="Ensembl"/>
</dbReference>
<dbReference type="PANTHER" id="PTHR45767:SF1">
    <property type="entry name" value="FORKHEAD BOX PROTEIN O1"/>
    <property type="match status" value="1"/>
</dbReference>
<dbReference type="GO" id="GO:0032873">
    <property type="term" value="P:negative regulation of stress-activated MAPK cascade"/>
    <property type="evidence" value="ECO:0007669"/>
    <property type="project" value="Ensembl"/>
</dbReference>
<dbReference type="GO" id="GO:0071455">
    <property type="term" value="P:cellular response to hyperoxia"/>
    <property type="evidence" value="ECO:0007669"/>
    <property type="project" value="Ensembl"/>
</dbReference>
<reference evidence="11" key="1">
    <citation type="submission" date="2025-08" db="UniProtKB">
        <authorList>
            <consortium name="Ensembl"/>
        </authorList>
    </citation>
    <scope>IDENTIFICATION</scope>
</reference>
<dbReference type="GO" id="GO:0070542">
    <property type="term" value="P:response to fatty acid"/>
    <property type="evidence" value="ECO:0007669"/>
    <property type="project" value="Ensembl"/>
</dbReference>
<feature type="compositionally biased region" description="Polar residues" evidence="9">
    <location>
        <begin position="343"/>
        <end position="358"/>
    </location>
</feature>
<dbReference type="GO" id="GO:0005737">
    <property type="term" value="C:cytoplasm"/>
    <property type="evidence" value="ECO:0007669"/>
    <property type="project" value="UniProtKB-SubCell"/>
</dbReference>
<feature type="DNA-binding region" description="Fork-head" evidence="8">
    <location>
        <begin position="216"/>
        <end position="310"/>
    </location>
</feature>
<dbReference type="InterPro" id="IPR036390">
    <property type="entry name" value="WH_DNA-bd_sf"/>
</dbReference>
<dbReference type="GO" id="GO:0031625">
    <property type="term" value="F:ubiquitin protein ligase binding"/>
    <property type="evidence" value="ECO:0007669"/>
    <property type="project" value="Ensembl"/>
</dbReference>
<dbReference type="GO" id="GO:0010508">
    <property type="term" value="P:positive regulation of autophagy"/>
    <property type="evidence" value="ECO:0007669"/>
    <property type="project" value="Ensembl"/>
</dbReference>
<evidence type="ECO:0000313" key="12">
    <source>
        <dbReference type="Proteomes" id="UP000472275"/>
    </source>
</evidence>
<dbReference type="GO" id="GO:0045722">
    <property type="term" value="P:positive regulation of gluconeogenesis"/>
    <property type="evidence" value="ECO:0007669"/>
    <property type="project" value="Ensembl"/>
</dbReference>
<dbReference type="InParanoid" id="A0A663F433"/>
<feature type="region of interest" description="Disordered" evidence="9">
    <location>
        <begin position="8"/>
        <end position="129"/>
    </location>
</feature>
<gene>
    <name evidence="11" type="primary">FOXO1</name>
</gene>
<feature type="compositionally biased region" description="Low complexity" evidence="9">
    <location>
        <begin position="114"/>
        <end position="129"/>
    </location>
</feature>
<dbReference type="GO" id="GO:0042593">
    <property type="term" value="P:glucose homeostasis"/>
    <property type="evidence" value="ECO:0007669"/>
    <property type="project" value="Ensembl"/>
</dbReference>
<feature type="compositionally biased region" description="Pro residues" evidence="9">
    <location>
        <begin position="180"/>
        <end position="193"/>
    </location>
</feature>
<proteinExistence type="predicted"/>
<dbReference type="GO" id="GO:0046676">
    <property type="term" value="P:negative regulation of insulin secretion"/>
    <property type="evidence" value="ECO:0007669"/>
    <property type="project" value="Ensembl"/>
</dbReference>
<dbReference type="GO" id="GO:2000377">
    <property type="term" value="P:regulation of reactive oxygen species metabolic process"/>
    <property type="evidence" value="ECO:0007669"/>
    <property type="project" value="Ensembl"/>
</dbReference>
<evidence type="ECO:0000256" key="3">
    <source>
        <dbReference type="ARBA" id="ARBA00022490"/>
    </source>
</evidence>
<dbReference type="FunFam" id="1.10.10.10:FF:000032">
    <property type="entry name" value="Forkhead box protein O4"/>
    <property type="match status" value="1"/>
</dbReference>
<dbReference type="GO" id="GO:0045599">
    <property type="term" value="P:negative regulation of fat cell differentiation"/>
    <property type="evidence" value="ECO:0007669"/>
    <property type="project" value="Ensembl"/>
</dbReference>
<evidence type="ECO:0000256" key="2">
    <source>
        <dbReference type="ARBA" id="ARBA00004496"/>
    </source>
</evidence>
<dbReference type="CDD" id="cd20060">
    <property type="entry name" value="FH_FOXO1"/>
    <property type="match status" value="1"/>
</dbReference>
<keyword evidence="3" id="KW-0963">Cytoplasm</keyword>
<dbReference type="GO" id="GO:0060070">
    <property type="term" value="P:canonical Wnt signaling pathway"/>
    <property type="evidence" value="ECO:0007669"/>
    <property type="project" value="Ensembl"/>
</dbReference>
<dbReference type="PROSITE" id="PS00658">
    <property type="entry name" value="FORK_HEAD_2"/>
    <property type="match status" value="1"/>
</dbReference>
<dbReference type="AlphaFoldDB" id="A0A663F433"/>
<dbReference type="GO" id="GO:0005634">
    <property type="term" value="C:nucleus"/>
    <property type="evidence" value="ECO:0007669"/>
    <property type="project" value="UniProtKB-SubCell"/>
</dbReference>
<dbReference type="GO" id="GO:0034599">
    <property type="term" value="P:cellular response to oxidative stress"/>
    <property type="evidence" value="ECO:0007669"/>
    <property type="project" value="Ensembl"/>
</dbReference>
<dbReference type="GO" id="GO:2000177">
    <property type="term" value="P:regulation of neural precursor cell proliferation"/>
    <property type="evidence" value="ECO:0007669"/>
    <property type="project" value="Ensembl"/>
</dbReference>
<feature type="domain" description="Fork-head" evidence="10">
    <location>
        <begin position="216"/>
        <end position="310"/>
    </location>
</feature>
<dbReference type="InterPro" id="IPR036388">
    <property type="entry name" value="WH-like_DNA-bd_sf"/>
</dbReference>